<protein>
    <submittedName>
        <fullName evidence="1">Uncharacterized protein</fullName>
    </submittedName>
</protein>
<organism evidence="1 2">
    <name type="scientific">Rubroshorea leprosula</name>
    <dbReference type="NCBI Taxonomy" id="152421"/>
    <lineage>
        <taxon>Eukaryota</taxon>
        <taxon>Viridiplantae</taxon>
        <taxon>Streptophyta</taxon>
        <taxon>Embryophyta</taxon>
        <taxon>Tracheophyta</taxon>
        <taxon>Spermatophyta</taxon>
        <taxon>Magnoliopsida</taxon>
        <taxon>eudicotyledons</taxon>
        <taxon>Gunneridae</taxon>
        <taxon>Pentapetalae</taxon>
        <taxon>rosids</taxon>
        <taxon>malvids</taxon>
        <taxon>Malvales</taxon>
        <taxon>Dipterocarpaceae</taxon>
        <taxon>Rubroshorea</taxon>
    </lineage>
</organism>
<proteinExistence type="predicted"/>
<reference evidence="1 2" key="1">
    <citation type="journal article" date="2021" name="Commun. Biol.">
        <title>The genome of Shorea leprosula (Dipterocarpaceae) highlights the ecological relevance of drought in aseasonal tropical rainforests.</title>
        <authorList>
            <person name="Ng K.K.S."/>
            <person name="Kobayashi M.J."/>
            <person name="Fawcett J.A."/>
            <person name="Hatakeyama M."/>
            <person name="Paape T."/>
            <person name="Ng C.H."/>
            <person name="Ang C.C."/>
            <person name="Tnah L.H."/>
            <person name="Lee C.T."/>
            <person name="Nishiyama T."/>
            <person name="Sese J."/>
            <person name="O'Brien M.J."/>
            <person name="Copetti D."/>
            <person name="Mohd Noor M.I."/>
            <person name="Ong R.C."/>
            <person name="Putra M."/>
            <person name="Sireger I.Z."/>
            <person name="Indrioko S."/>
            <person name="Kosugi Y."/>
            <person name="Izuno A."/>
            <person name="Isagi Y."/>
            <person name="Lee S.L."/>
            <person name="Shimizu K.K."/>
        </authorList>
    </citation>
    <scope>NUCLEOTIDE SEQUENCE [LARGE SCALE GENOMIC DNA]</scope>
    <source>
        <strain evidence="1">214</strain>
    </source>
</reference>
<accession>A0AAV5JQI2</accession>
<sequence>MSYSSKTICTLIGLSKNMPNRNMRNFRHNLPAIHNKGEKWVMNRSLRSTDNYTLKAMKKTETWRPPSTRTFTARTELLPRPLISTGVEIGRDNG</sequence>
<gene>
    <name evidence="1" type="ORF">SLEP1_g24097</name>
</gene>
<evidence type="ECO:0000313" key="1">
    <source>
        <dbReference type="EMBL" id="GKV13020.1"/>
    </source>
</evidence>
<keyword evidence="2" id="KW-1185">Reference proteome</keyword>
<evidence type="ECO:0000313" key="2">
    <source>
        <dbReference type="Proteomes" id="UP001054252"/>
    </source>
</evidence>
<comment type="caution">
    <text evidence="1">The sequence shown here is derived from an EMBL/GenBank/DDBJ whole genome shotgun (WGS) entry which is preliminary data.</text>
</comment>
<dbReference type="EMBL" id="BPVZ01000037">
    <property type="protein sequence ID" value="GKV13020.1"/>
    <property type="molecule type" value="Genomic_DNA"/>
</dbReference>
<dbReference type="Proteomes" id="UP001054252">
    <property type="component" value="Unassembled WGS sequence"/>
</dbReference>
<dbReference type="AlphaFoldDB" id="A0AAV5JQI2"/>
<name>A0AAV5JQI2_9ROSI</name>